<name>A0ABN8MSJ5_9CNID</name>
<evidence type="ECO:0000313" key="10">
    <source>
        <dbReference type="EMBL" id="CAH3034901.1"/>
    </source>
</evidence>
<evidence type="ECO:0000256" key="5">
    <source>
        <dbReference type="ARBA" id="ARBA00023065"/>
    </source>
</evidence>
<dbReference type="PANTHER" id="PTHR10117">
    <property type="entry name" value="TRANSIENT RECEPTOR POTENTIAL CHANNEL"/>
    <property type="match status" value="1"/>
</dbReference>
<feature type="transmembrane region" description="Helical" evidence="8">
    <location>
        <begin position="174"/>
        <end position="203"/>
    </location>
</feature>
<evidence type="ECO:0000256" key="1">
    <source>
        <dbReference type="ARBA" id="ARBA00004141"/>
    </source>
</evidence>
<dbReference type="Gene3D" id="3.40.50.410">
    <property type="entry name" value="von Willebrand factor, type A domain"/>
    <property type="match status" value="1"/>
</dbReference>
<dbReference type="InterPro" id="IPR002153">
    <property type="entry name" value="TRPC_channel"/>
</dbReference>
<feature type="transmembrane region" description="Helical" evidence="8">
    <location>
        <begin position="517"/>
        <end position="542"/>
    </location>
</feature>
<keyword evidence="7" id="KW-0407">Ion channel</keyword>
<keyword evidence="3 8" id="KW-0812">Transmembrane</keyword>
<evidence type="ECO:0000256" key="3">
    <source>
        <dbReference type="ARBA" id="ARBA00022692"/>
    </source>
</evidence>
<dbReference type="Pfam" id="PF00520">
    <property type="entry name" value="Ion_trans"/>
    <property type="match status" value="1"/>
</dbReference>
<proteinExistence type="predicted"/>
<dbReference type="SUPFAM" id="SSF53300">
    <property type="entry name" value="vWA-like"/>
    <property type="match status" value="1"/>
</dbReference>
<reference evidence="10 11" key="1">
    <citation type="submission" date="2022-05" db="EMBL/GenBank/DDBJ databases">
        <authorList>
            <consortium name="Genoscope - CEA"/>
            <person name="William W."/>
        </authorList>
    </citation>
    <scope>NUCLEOTIDE SEQUENCE [LARGE SCALE GENOMIC DNA]</scope>
</reference>
<keyword evidence="4 8" id="KW-1133">Transmembrane helix</keyword>
<dbReference type="Gene3D" id="1.20.120.350">
    <property type="entry name" value="Voltage-gated potassium channels. Chain C"/>
    <property type="match status" value="1"/>
</dbReference>
<keyword evidence="11" id="KW-1185">Reference proteome</keyword>
<dbReference type="Proteomes" id="UP001159405">
    <property type="component" value="Unassembled WGS sequence"/>
</dbReference>
<dbReference type="PROSITE" id="PS50234">
    <property type="entry name" value="VWFA"/>
    <property type="match status" value="1"/>
</dbReference>
<dbReference type="PRINTS" id="PR01097">
    <property type="entry name" value="TRNSRECEPTRP"/>
</dbReference>
<feature type="domain" description="VWFA" evidence="9">
    <location>
        <begin position="214"/>
        <end position="406"/>
    </location>
</feature>
<dbReference type="InterPro" id="IPR027359">
    <property type="entry name" value="Volt_channel_dom_sf"/>
</dbReference>
<accession>A0ABN8MSJ5</accession>
<dbReference type="InterPro" id="IPR036465">
    <property type="entry name" value="vWFA_dom_sf"/>
</dbReference>
<organism evidence="10 11">
    <name type="scientific">Porites lobata</name>
    <dbReference type="NCBI Taxonomy" id="104759"/>
    <lineage>
        <taxon>Eukaryota</taxon>
        <taxon>Metazoa</taxon>
        <taxon>Cnidaria</taxon>
        <taxon>Anthozoa</taxon>
        <taxon>Hexacorallia</taxon>
        <taxon>Scleractinia</taxon>
        <taxon>Fungiina</taxon>
        <taxon>Poritidae</taxon>
        <taxon>Porites</taxon>
    </lineage>
</organism>
<protein>
    <recommendedName>
        <fullName evidence="9">VWFA domain-containing protein</fullName>
    </recommendedName>
</protein>
<dbReference type="InterPro" id="IPR002035">
    <property type="entry name" value="VWF_A"/>
</dbReference>
<keyword evidence="6 8" id="KW-0472">Membrane</keyword>
<evidence type="ECO:0000313" key="11">
    <source>
        <dbReference type="Proteomes" id="UP001159405"/>
    </source>
</evidence>
<dbReference type="PANTHER" id="PTHR10117:SF54">
    <property type="entry name" value="TRANSIENT RECEPTOR POTENTIAL-GAMMA PROTEIN"/>
    <property type="match status" value="1"/>
</dbReference>
<evidence type="ECO:0000259" key="9">
    <source>
        <dbReference type="PROSITE" id="PS50234"/>
    </source>
</evidence>
<dbReference type="EMBL" id="CALNXK010000003">
    <property type="protein sequence ID" value="CAH3034901.1"/>
    <property type="molecule type" value="Genomic_DNA"/>
</dbReference>
<evidence type="ECO:0000256" key="6">
    <source>
        <dbReference type="ARBA" id="ARBA00023136"/>
    </source>
</evidence>
<gene>
    <name evidence="10" type="ORF">PLOB_00024800</name>
</gene>
<feature type="transmembrane region" description="Helical" evidence="8">
    <location>
        <begin position="582"/>
        <end position="609"/>
    </location>
</feature>
<dbReference type="Gene3D" id="2.60.120.920">
    <property type="match status" value="1"/>
</dbReference>
<evidence type="ECO:0000256" key="7">
    <source>
        <dbReference type="ARBA" id="ARBA00023303"/>
    </source>
</evidence>
<keyword evidence="2" id="KW-0813">Transport</keyword>
<feature type="transmembrane region" description="Helical" evidence="8">
    <location>
        <begin position="672"/>
        <end position="693"/>
    </location>
</feature>
<feature type="transmembrane region" description="Helical" evidence="8">
    <location>
        <begin position="548"/>
        <end position="570"/>
    </location>
</feature>
<sequence length="1113" mass="126355">MEEIVCLDSLNTACIGPVTTDSLARKTKTKEENKEETEKRLDDVLREGDYQSIEEHVTPKTLTSCKTNTLIKAFEVNKTLRDLVKSAVNPETDEMETLSTLLDEFTCALVDPLRTDSDTRNTFKSCFDYVVNKAIDTEQKKFVSHPVVFNLMTSKYYRSFTSERKKPWTSLKRWGYLFLNVWTVLDMFFFPLFFALFSVVHFVNKKLRKTTETEICFLVAMTKDLKDAMRTEEVFNLIKKTISYTIHEHGFHFTKYSFILREEDNALHAINSENAVLDRVESLQKSDCPPRLYEDLCEACDAFKSAGDPLATKKILVVFTNDTLSKVCPGNPNLSDVVCELNEKLSVKIVPIGIGERVNPSELRKISGKNTTTAHFGEYEAPKTLGKTIIHGADGKDIYDLYLDYFTTPYFIFLRDSLSYLTLLGLNSYLCLTPPTIAFSRVEWAIFVFFVARILMEIDQFMGAKIAEKKATKQRLLRGSTYVNLPSPPEKRETAKSSSANLLKWFSKYFSDLWNRLDFIIVVTYVVTFILRVFTWATSAAIADNRPLAIAGCLYGFITMFLALRTFGHVMECTRGMGPTQIALFFIIWDVLVIFWQFLATIVAFSLVITKIFVSEKYYLSNGKTHGSLACNDDGYVCLEKMTPHLAFSLLGITGLDKFESVDRESEVVAKLLYAIFLIMGVILLINMMIALLSNTYQHVQDHSQSEWCFKKAITMRTYSSYHPVPVPFNLLSIPFMVIWKLCQKCVAEKYRFTQSGCDESGKKAALDLLVKRLKRIYFATHGFSFPLTDENKMDKLLKETDGNRRLANRIVQRVFTPQDKCFMIKGPTAWESLGIEIKDCLLRYEGADSCAECKEKEKTEKIHGARYLMPFTRETPRIEVLIQEIGERCILGVGAVFKCYNCHRMPGKEGGTVGYRVEDGKLFKPGCEKLGEEIPDAMARRGDLIACEVNFDGATDDTIPVVFFLNGREIARASMMCTAGQARPFPYISMGIKGIQVLAQICPRDSGVRQVSVAAPAVPLTKVSWSESHSSLIVQEQYIKLKEDMEAMKRGRRAQAKEFQEKLDTQWKILTEMSTQIQNLVMISGPKESVQERADGAVFLGSEQSVETESVL</sequence>
<evidence type="ECO:0000256" key="4">
    <source>
        <dbReference type="ARBA" id="ARBA00022989"/>
    </source>
</evidence>
<keyword evidence="5" id="KW-0406">Ion transport</keyword>
<comment type="caution">
    <text evidence="10">The sequence shown here is derived from an EMBL/GenBank/DDBJ whole genome shotgun (WGS) entry which is preliminary data.</text>
</comment>
<evidence type="ECO:0000256" key="2">
    <source>
        <dbReference type="ARBA" id="ARBA00022448"/>
    </source>
</evidence>
<dbReference type="InterPro" id="IPR043136">
    <property type="entry name" value="B30.2/SPRY_sf"/>
</dbReference>
<comment type="subcellular location">
    <subcellularLocation>
        <location evidence="1">Membrane</location>
        <topology evidence="1">Multi-pass membrane protein</topology>
    </subcellularLocation>
</comment>
<evidence type="ECO:0000256" key="8">
    <source>
        <dbReference type="SAM" id="Phobius"/>
    </source>
</evidence>
<dbReference type="InterPro" id="IPR005821">
    <property type="entry name" value="Ion_trans_dom"/>
</dbReference>